<evidence type="ECO:0000313" key="3">
    <source>
        <dbReference type="EMBL" id="KAJ8751877.1"/>
    </source>
</evidence>
<dbReference type="InterPro" id="IPR040610">
    <property type="entry name" value="SNRNP25_ubiquitin"/>
</dbReference>
<dbReference type="InterPro" id="IPR029071">
    <property type="entry name" value="Ubiquitin-like_domsf"/>
</dbReference>
<protein>
    <recommendedName>
        <fullName evidence="2">SNRNP25 ubiquitin-like domain-containing protein</fullName>
    </recommendedName>
</protein>
<keyword evidence="4" id="KW-1185">Reference proteome</keyword>
<dbReference type="Pfam" id="PF18036">
    <property type="entry name" value="Ubiquitin_4"/>
    <property type="match status" value="1"/>
</dbReference>
<reference evidence="3 4" key="1">
    <citation type="submission" date="2021-09" db="EMBL/GenBank/DDBJ databases">
        <title>Genomic insights and catalytic innovation underlie evolution of tropane alkaloids biosynthesis.</title>
        <authorList>
            <person name="Wang Y.-J."/>
            <person name="Tian T."/>
            <person name="Huang J.-P."/>
            <person name="Huang S.-X."/>
        </authorList>
    </citation>
    <scope>NUCLEOTIDE SEQUENCE [LARGE SCALE GENOMIC DNA]</scope>
    <source>
        <strain evidence="3">KIB-2018</strain>
        <tissue evidence="3">Leaf</tissue>
    </source>
</reference>
<organism evidence="3 4">
    <name type="scientific">Erythroxylum novogranatense</name>
    <dbReference type="NCBI Taxonomy" id="1862640"/>
    <lineage>
        <taxon>Eukaryota</taxon>
        <taxon>Viridiplantae</taxon>
        <taxon>Streptophyta</taxon>
        <taxon>Embryophyta</taxon>
        <taxon>Tracheophyta</taxon>
        <taxon>Spermatophyta</taxon>
        <taxon>Magnoliopsida</taxon>
        <taxon>eudicotyledons</taxon>
        <taxon>Gunneridae</taxon>
        <taxon>Pentapetalae</taxon>
        <taxon>rosids</taxon>
        <taxon>fabids</taxon>
        <taxon>Malpighiales</taxon>
        <taxon>Erythroxylaceae</taxon>
        <taxon>Erythroxylum</taxon>
    </lineage>
</organism>
<accession>A0AAV8SI31</accession>
<gene>
    <name evidence="3" type="ORF">K2173_026079</name>
</gene>
<proteinExistence type="predicted"/>
<dbReference type="Gene3D" id="3.10.20.90">
    <property type="entry name" value="Phosphatidylinositol 3-kinase Catalytic Subunit, Chain A, domain 1"/>
    <property type="match status" value="1"/>
</dbReference>
<feature type="region of interest" description="Disordered" evidence="1">
    <location>
        <begin position="138"/>
        <end position="193"/>
    </location>
</feature>
<dbReference type="AlphaFoldDB" id="A0AAV8SI31"/>
<dbReference type="PANTHER" id="PTHR14942">
    <property type="entry name" value="U11/U12 SMALL NUCLEAR RIBONUCLEOPROTEIN 25 KDA PROTEIN"/>
    <property type="match status" value="1"/>
</dbReference>
<feature type="compositionally biased region" description="Polar residues" evidence="1">
    <location>
        <begin position="145"/>
        <end position="162"/>
    </location>
</feature>
<dbReference type="SUPFAM" id="SSF54236">
    <property type="entry name" value="Ubiquitin-like"/>
    <property type="match status" value="1"/>
</dbReference>
<dbReference type="GO" id="GO:0000398">
    <property type="term" value="P:mRNA splicing, via spliceosome"/>
    <property type="evidence" value="ECO:0007669"/>
    <property type="project" value="InterPro"/>
</dbReference>
<dbReference type="InterPro" id="IPR039690">
    <property type="entry name" value="SNRNP25"/>
</dbReference>
<feature type="domain" description="SNRNP25 ubiquitin-like" evidence="2">
    <location>
        <begin position="44"/>
        <end position="130"/>
    </location>
</feature>
<dbReference type="Proteomes" id="UP001159364">
    <property type="component" value="Linkage Group LG11"/>
</dbReference>
<dbReference type="CDD" id="cd17058">
    <property type="entry name" value="Ubl_SNRNP25"/>
    <property type="match status" value="1"/>
</dbReference>
<name>A0AAV8SI31_9ROSI</name>
<dbReference type="PANTHER" id="PTHR14942:SF2">
    <property type="entry name" value="UBIQUITIN-LIKE SUPERFAMILY PROTEIN"/>
    <property type="match status" value="1"/>
</dbReference>
<evidence type="ECO:0000313" key="4">
    <source>
        <dbReference type="Proteomes" id="UP001159364"/>
    </source>
</evidence>
<evidence type="ECO:0000259" key="2">
    <source>
        <dbReference type="Pfam" id="PF18036"/>
    </source>
</evidence>
<evidence type="ECO:0000256" key="1">
    <source>
        <dbReference type="SAM" id="MobiDB-lite"/>
    </source>
</evidence>
<comment type="caution">
    <text evidence="3">The sequence shown here is derived from an EMBL/GenBank/DDBJ whole genome shotgun (WGS) entry which is preliminary data.</text>
</comment>
<sequence length="255" mass="29031">MRMEELVSTFARRRSYSAPSSPCLGFEGRARKSFSYSKLPEVPLKLTVLKLDGSSFEIQVMKSATIAEMKLAVEAVFSHLPRKGPGKISWSQVWGDFCLCYDGQKLITDTHYIKIYGIKDGDKLQFIRHLSTNYNIPRKKRQMKRTTASEQPKNSLSRSSTYEAEERNYEGEDYGVETGSHSHQNHLQTKDDAVEKVKSRRPHFFLELFCYSTAEVTSFKASSGSSGDFLVSFRKILLNLCSNKRYSQKGFTGRG</sequence>
<dbReference type="EMBL" id="JAIWQS010000011">
    <property type="protein sequence ID" value="KAJ8751877.1"/>
    <property type="molecule type" value="Genomic_DNA"/>
</dbReference>